<dbReference type="SUPFAM" id="SSF48452">
    <property type="entry name" value="TPR-like"/>
    <property type="match status" value="1"/>
</dbReference>
<dbReference type="EMBL" id="PVNG01000013">
    <property type="protein sequence ID" value="PRX62290.1"/>
    <property type="molecule type" value="Genomic_DNA"/>
</dbReference>
<dbReference type="RefSeq" id="WP_106245280.1">
    <property type="nucleotide sequence ID" value="NZ_JBFAIB010000045.1"/>
</dbReference>
<evidence type="ECO:0000313" key="2">
    <source>
        <dbReference type="Proteomes" id="UP000238312"/>
    </source>
</evidence>
<keyword evidence="2" id="KW-1185">Reference proteome</keyword>
<organism evidence="1 2">
    <name type="scientific">Nonomuraea fuscirosea</name>
    <dbReference type="NCBI Taxonomy" id="1291556"/>
    <lineage>
        <taxon>Bacteria</taxon>
        <taxon>Bacillati</taxon>
        <taxon>Actinomycetota</taxon>
        <taxon>Actinomycetes</taxon>
        <taxon>Streptosporangiales</taxon>
        <taxon>Streptosporangiaceae</taxon>
        <taxon>Nonomuraea</taxon>
    </lineage>
</organism>
<protein>
    <recommendedName>
        <fullName evidence="3">Tetratricopeptide repeat protein</fullName>
    </recommendedName>
</protein>
<proteinExistence type="predicted"/>
<evidence type="ECO:0000313" key="1">
    <source>
        <dbReference type="EMBL" id="PRX62290.1"/>
    </source>
</evidence>
<sequence>MSTDDEARHDELSEEELDSVLARTAENLLGHVHQVTDPTVTLLAIMAGQDSLPAFGPWLDPEGGTQDPERDICLYRRLALARRRMDATLAGAVLPETVLDEWEARTVRHGEQYVTATAPLELLTDVLVDFGEVSRLCEQRHPIDCHRRLHRIAARLAGLIGMLLINLGLWDSAGSYFDTARRAAEETEDPALRAWVMVRQSMLPHYYGDPLDSLKLARAAGDLADKEVCAVSAMAPVAELRAVARLAQQGRGTGFPARDDVRAAAEEARSRGESVLATVKGSDPVFGYTRRQLLFHLGEALVELGCFRDGYAYLTKALKLYDRHEQLDRTLIQLDRAFCRVAGGEPEETLRQATRATRELPPEYRRNIVQRRVRQLESAVARLAAEGGTRPAPG</sequence>
<reference evidence="1 2" key="1">
    <citation type="submission" date="2018-03" db="EMBL/GenBank/DDBJ databases">
        <title>Genomic Encyclopedia of Type Strains, Phase III (KMG-III): the genomes of soil and plant-associated and newly described type strains.</title>
        <authorList>
            <person name="Whitman W."/>
        </authorList>
    </citation>
    <scope>NUCLEOTIDE SEQUENCE [LARGE SCALE GENOMIC DNA]</scope>
    <source>
        <strain evidence="1 2">CGMCC 4.7104</strain>
    </source>
</reference>
<dbReference type="Proteomes" id="UP000238312">
    <property type="component" value="Unassembled WGS sequence"/>
</dbReference>
<comment type="caution">
    <text evidence="1">The sequence shown here is derived from an EMBL/GenBank/DDBJ whole genome shotgun (WGS) entry which is preliminary data.</text>
</comment>
<dbReference type="InterPro" id="IPR011990">
    <property type="entry name" value="TPR-like_helical_dom_sf"/>
</dbReference>
<gene>
    <name evidence="1" type="ORF">B0I32_113244</name>
</gene>
<evidence type="ECO:0008006" key="3">
    <source>
        <dbReference type="Google" id="ProtNLM"/>
    </source>
</evidence>
<dbReference type="OrthoDB" id="3504241at2"/>
<name>A0A2T0MUC1_9ACTN</name>
<accession>A0A2T0MUC1</accession>
<dbReference type="AlphaFoldDB" id="A0A2T0MUC1"/>